<name>A0ABV6MT14_9PSEU</name>
<dbReference type="PANTHER" id="PTHR14136:SF37">
    <property type="entry name" value="PENTAPEPTIDE REPEAT-CONTAINING PROTEIN"/>
    <property type="match status" value="1"/>
</dbReference>
<evidence type="ECO:0000313" key="2">
    <source>
        <dbReference type="Proteomes" id="UP001589810"/>
    </source>
</evidence>
<reference evidence="1 2" key="1">
    <citation type="submission" date="2024-09" db="EMBL/GenBank/DDBJ databases">
        <authorList>
            <person name="Sun Q."/>
            <person name="Mori K."/>
        </authorList>
    </citation>
    <scope>NUCLEOTIDE SEQUENCE [LARGE SCALE GENOMIC DNA]</scope>
    <source>
        <strain evidence="1 2">TBRC 1432</strain>
    </source>
</reference>
<comment type="caution">
    <text evidence="1">The sequence shown here is derived from an EMBL/GenBank/DDBJ whole genome shotgun (WGS) entry which is preliminary data.</text>
</comment>
<dbReference type="InterPro" id="IPR051082">
    <property type="entry name" value="Pentapeptide-BTB/POZ_domain"/>
</dbReference>
<sequence length="267" mass="28865">MTDDLRADCSRCQALCCVALPFTASSDFAITKAAGTPCRNLLADHRCGIHTDLRAKGFPGCTVFDCFGAGQKTSQLTFAGQPWRLAGKGERRHMFDAFGIMLNLHELLWYLAQARELKPAASLRDRIIAAYTAVEAVTLSDLDTVLAVDVAAHRKDVNELLLRASELTRATVKGKRADRRGADLMGAKLTSANLAGANLRGAYLIAADLRQADLRLADVIGADFRDTDLRGADLGNALFLTQSQVNAARGDAATRIPATLTRPAHWR</sequence>
<dbReference type="SUPFAM" id="SSF141571">
    <property type="entry name" value="Pentapeptide repeat-like"/>
    <property type="match status" value="1"/>
</dbReference>
<organism evidence="1 2">
    <name type="scientific">Kutzneria chonburiensis</name>
    <dbReference type="NCBI Taxonomy" id="1483604"/>
    <lineage>
        <taxon>Bacteria</taxon>
        <taxon>Bacillati</taxon>
        <taxon>Actinomycetota</taxon>
        <taxon>Actinomycetes</taxon>
        <taxon>Pseudonocardiales</taxon>
        <taxon>Pseudonocardiaceae</taxon>
        <taxon>Kutzneria</taxon>
    </lineage>
</organism>
<accession>A0ABV6MT14</accession>
<dbReference type="PANTHER" id="PTHR14136">
    <property type="entry name" value="BTB_POZ DOMAIN-CONTAINING PROTEIN KCTD9"/>
    <property type="match status" value="1"/>
</dbReference>
<dbReference type="EMBL" id="JBHLUD010000004">
    <property type="protein sequence ID" value="MFC0543015.1"/>
    <property type="molecule type" value="Genomic_DNA"/>
</dbReference>
<dbReference type="Proteomes" id="UP001589810">
    <property type="component" value="Unassembled WGS sequence"/>
</dbReference>
<keyword evidence="2" id="KW-1185">Reference proteome</keyword>
<protein>
    <submittedName>
        <fullName evidence="1">Pentapeptide repeat-containing protein</fullName>
    </submittedName>
</protein>
<evidence type="ECO:0000313" key="1">
    <source>
        <dbReference type="EMBL" id="MFC0543015.1"/>
    </source>
</evidence>
<dbReference type="InterPro" id="IPR001646">
    <property type="entry name" value="5peptide_repeat"/>
</dbReference>
<dbReference type="Pfam" id="PF00805">
    <property type="entry name" value="Pentapeptide"/>
    <property type="match status" value="1"/>
</dbReference>
<dbReference type="Gene3D" id="2.160.20.80">
    <property type="entry name" value="E3 ubiquitin-protein ligase SopA"/>
    <property type="match status" value="1"/>
</dbReference>
<dbReference type="RefSeq" id="WP_273941418.1">
    <property type="nucleotide sequence ID" value="NZ_CP097263.1"/>
</dbReference>
<gene>
    <name evidence="1" type="ORF">ACFFH7_16060</name>
</gene>
<proteinExistence type="predicted"/>